<evidence type="ECO:0000313" key="3">
    <source>
        <dbReference type="EMBL" id="GIO30092.1"/>
    </source>
</evidence>
<evidence type="ECO:0000259" key="2">
    <source>
        <dbReference type="Pfam" id="PF10400"/>
    </source>
</evidence>
<feature type="domain" description="Transcription regulator PadR C-terminal" evidence="2">
    <location>
        <begin position="89"/>
        <end position="174"/>
    </location>
</feature>
<protein>
    <submittedName>
        <fullName evidence="3">Transcriptional regulator</fullName>
    </submittedName>
</protein>
<comment type="caution">
    <text evidence="3">The sequence shown here is derived from an EMBL/GenBank/DDBJ whole genome shotgun (WGS) entry which is preliminary data.</text>
</comment>
<dbReference type="Pfam" id="PF10400">
    <property type="entry name" value="Vir_act_alpha_C"/>
    <property type="match status" value="1"/>
</dbReference>
<organism evidence="3 4">
    <name type="scientific">Paenibacillus albilobatus</name>
    <dbReference type="NCBI Taxonomy" id="2716884"/>
    <lineage>
        <taxon>Bacteria</taxon>
        <taxon>Bacillati</taxon>
        <taxon>Bacillota</taxon>
        <taxon>Bacilli</taxon>
        <taxon>Bacillales</taxon>
        <taxon>Paenibacillaceae</taxon>
        <taxon>Paenibacillus</taxon>
    </lineage>
</organism>
<dbReference type="SUPFAM" id="SSF46785">
    <property type="entry name" value="Winged helix' DNA-binding domain"/>
    <property type="match status" value="1"/>
</dbReference>
<dbReference type="InterPro" id="IPR005149">
    <property type="entry name" value="Tscrpt_reg_PadR_N"/>
</dbReference>
<dbReference type="InterPro" id="IPR036390">
    <property type="entry name" value="WH_DNA-bd_sf"/>
</dbReference>
<dbReference type="InterPro" id="IPR018309">
    <property type="entry name" value="Tscrpt_reg_PadR_C"/>
</dbReference>
<dbReference type="PANTHER" id="PTHR43252:SF2">
    <property type="entry name" value="TRANSCRIPTION REGULATOR, PADR-LIKE FAMILY"/>
    <property type="match status" value="1"/>
</dbReference>
<proteinExistence type="predicted"/>
<dbReference type="Proteomes" id="UP000679779">
    <property type="component" value="Unassembled WGS sequence"/>
</dbReference>
<dbReference type="Gene3D" id="6.10.140.190">
    <property type="match status" value="1"/>
</dbReference>
<sequence>MNTLEYAILSALGRKPCSGYELAAYLELLWPAKHSQIYPHLTKLEQKGLLVYEHVEQLGKPDKKVYSITDEGKEALKAWIVEQPAEPALRDEFLIKINAMWLADEDGAKKLLYDRISALGKKVEQREKKIAKVEKEHKETGPAAGSKHFGRYILLNRRNMLDREEISWCQWVLGLFGDSKLVKLMLGVVGAEALVGMFQGMEFFG</sequence>
<feature type="domain" description="Transcription regulator PadR N-terminal" evidence="1">
    <location>
        <begin position="8"/>
        <end position="77"/>
    </location>
</feature>
<dbReference type="RefSeq" id="WP_160039934.1">
    <property type="nucleotide sequence ID" value="NZ_BORQ01000001.1"/>
</dbReference>
<dbReference type="InterPro" id="IPR036388">
    <property type="entry name" value="WH-like_DNA-bd_sf"/>
</dbReference>
<keyword evidence="4" id="KW-1185">Reference proteome</keyword>
<dbReference type="EMBL" id="BORQ01000001">
    <property type="protein sequence ID" value="GIO30092.1"/>
    <property type="molecule type" value="Genomic_DNA"/>
</dbReference>
<gene>
    <name evidence="3" type="ORF">J2TS6_12330</name>
</gene>
<dbReference type="AlphaFoldDB" id="A0A919XCF4"/>
<accession>A0A919XCF4</accession>
<dbReference type="Gene3D" id="1.10.10.10">
    <property type="entry name" value="Winged helix-like DNA-binding domain superfamily/Winged helix DNA-binding domain"/>
    <property type="match status" value="1"/>
</dbReference>
<dbReference type="Pfam" id="PF03551">
    <property type="entry name" value="PadR"/>
    <property type="match status" value="1"/>
</dbReference>
<evidence type="ECO:0000259" key="1">
    <source>
        <dbReference type="Pfam" id="PF03551"/>
    </source>
</evidence>
<reference evidence="3" key="1">
    <citation type="submission" date="2021-03" db="EMBL/GenBank/DDBJ databases">
        <title>Antimicrobial resistance genes in bacteria isolated from Japanese honey, and their potential for conferring macrolide and lincosamide resistance in the American foulbrood pathogen Paenibacillus larvae.</title>
        <authorList>
            <person name="Okamoto M."/>
            <person name="Kumagai M."/>
            <person name="Kanamori H."/>
            <person name="Takamatsu D."/>
        </authorList>
    </citation>
    <scope>NUCLEOTIDE SEQUENCE</scope>
    <source>
        <strain evidence="3">J2TS6</strain>
    </source>
</reference>
<name>A0A919XCF4_9BACL</name>
<dbReference type="PANTHER" id="PTHR43252">
    <property type="entry name" value="TRANSCRIPTIONAL REGULATOR YQJI"/>
    <property type="match status" value="1"/>
</dbReference>
<evidence type="ECO:0000313" key="4">
    <source>
        <dbReference type="Proteomes" id="UP000679779"/>
    </source>
</evidence>